<accession>K1VP21</accession>
<gene>
    <name evidence="5" type="ORF">A1Q2_04505</name>
</gene>
<dbReference type="GO" id="GO:0004414">
    <property type="term" value="F:homoserine O-acetyltransferase activity"/>
    <property type="evidence" value="ECO:0007669"/>
    <property type="project" value="TreeGrafter"/>
</dbReference>
<dbReference type="AlphaFoldDB" id="K1VP21"/>
<dbReference type="GO" id="GO:0009092">
    <property type="term" value="P:homoserine metabolic process"/>
    <property type="evidence" value="ECO:0007669"/>
    <property type="project" value="TreeGrafter"/>
</dbReference>
<feature type="domain" description="AB hydrolase-1" evidence="4">
    <location>
        <begin position="273"/>
        <end position="415"/>
    </location>
</feature>
<comment type="similarity">
    <text evidence="1">Belongs to the AB hydrolase superfamily. MetX family.</text>
</comment>
<dbReference type="OMA" id="EWPLNTP"/>
<feature type="compositionally biased region" description="Low complexity" evidence="3">
    <location>
        <begin position="505"/>
        <end position="516"/>
    </location>
</feature>
<dbReference type="Pfam" id="PF00561">
    <property type="entry name" value="Abhydrolase_1"/>
    <property type="match status" value="2"/>
</dbReference>
<reference evidence="5 6" key="1">
    <citation type="journal article" date="2012" name="Eukaryot. Cell">
        <title>Genome sequence of the Trichosporon asahii environmental strain CBS 8904.</title>
        <authorList>
            <person name="Yang R.Y."/>
            <person name="Li H.T."/>
            <person name="Zhu H."/>
            <person name="Zhou G.P."/>
            <person name="Wang M."/>
            <person name="Wang L."/>
        </authorList>
    </citation>
    <scope>NUCLEOTIDE SEQUENCE [LARGE SCALE GENOMIC DNA]</scope>
    <source>
        <strain evidence="5 6">CBS 8904</strain>
    </source>
</reference>
<dbReference type="HOGENOM" id="CLU_028760_5_0_1"/>
<keyword evidence="6" id="KW-1185">Reference proteome</keyword>
<dbReference type="PANTHER" id="PTHR32268:SF11">
    <property type="entry name" value="HOMOSERINE O-ACETYLTRANSFERASE"/>
    <property type="match status" value="1"/>
</dbReference>
<organism evidence="5 6">
    <name type="scientific">Trichosporon asahii var. asahii (strain CBS 8904)</name>
    <name type="common">Yeast</name>
    <dbReference type="NCBI Taxonomy" id="1220162"/>
    <lineage>
        <taxon>Eukaryota</taxon>
        <taxon>Fungi</taxon>
        <taxon>Dikarya</taxon>
        <taxon>Basidiomycota</taxon>
        <taxon>Agaricomycotina</taxon>
        <taxon>Tremellomycetes</taxon>
        <taxon>Trichosporonales</taxon>
        <taxon>Trichosporonaceae</taxon>
        <taxon>Trichosporon</taxon>
    </lineage>
</organism>
<evidence type="ECO:0000256" key="2">
    <source>
        <dbReference type="ARBA" id="ARBA00022679"/>
    </source>
</evidence>
<dbReference type="Gene3D" id="3.40.50.1820">
    <property type="entry name" value="alpha/beta hydrolase"/>
    <property type="match status" value="2"/>
</dbReference>
<evidence type="ECO:0000259" key="4">
    <source>
        <dbReference type="Pfam" id="PF00561"/>
    </source>
</evidence>
<dbReference type="Proteomes" id="UP000006757">
    <property type="component" value="Unassembled WGS sequence"/>
</dbReference>
<feature type="region of interest" description="Disordered" evidence="3">
    <location>
        <begin position="1"/>
        <end position="25"/>
    </location>
</feature>
<feature type="compositionally biased region" description="Low complexity" evidence="3">
    <location>
        <begin position="1"/>
        <end position="12"/>
    </location>
</feature>
<dbReference type="OrthoDB" id="191364at2759"/>
<dbReference type="FunCoup" id="K1VP21">
    <property type="interactions" value="112"/>
</dbReference>
<dbReference type="InterPro" id="IPR029058">
    <property type="entry name" value="AB_hydrolase_fold"/>
</dbReference>
<feature type="domain" description="AB hydrolase-1" evidence="4">
    <location>
        <begin position="69"/>
        <end position="222"/>
    </location>
</feature>
<dbReference type="GO" id="GO:0009086">
    <property type="term" value="P:methionine biosynthetic process"/>
    <property type="evidence" value="ECO:0007669"/>
    <property type="project" value="TreeGrafter"/>
</dbReference>
<dbReference type="STRING" id="1220162.K1VP21"/>
<evidence type="ECO:0000256" key="3">
    <source>
        <dbReference type="SAM" id="MobiDB-lite"/>
    </source>
</evidence>
<protein>
    <submittedName>
        <fullName evidence="5">Homoserine O-acetyltransferase</fullName>
    </submittedName>
</protein>
<keyword evidence="2 5" id="KW-0808">Transferase</keyword>
<dbReference type="InterPro" id="IPR008220">
    <property type="entry name" value="HAT_MetX-like"/>
</dbReference>
<dbReference type="HAMAP" id="MF_00296">
    <property type="entry name" value="MetX_acyltransf"/>
    <property type="match status" value="1"/>
</dbReference>
<proteinExistence type="inferred from homology"/>
<dbReference type="EMBL" id="AMBO01000324">
    <property type="protein sequence ID" value="EKD01182.1"/>
    <property type="molecule type" value="Genomic_DNA"/>
</dbReference>
<feature type="region of interest" description="Disordered" evidence="3">
    <location>
        <begin position="449"/>
        <end position="550"/>
    </location>
</feature>
<dbReference type="eggNOG" id="ENOG502QRIX">
    <property type="taxonomic scope" value="Eukaryota"/>
</dbReference>
<dbReference type="SUPFAM" id="SSF53474">
    <property type="entry name" value="alpha/beta-Hydrolases"/>
    <property type="match status" value="2"/>
</dbReference>
<evidence type="ECO:0000313" key="5">
    <source>
        <dbReference type="EMBL" id="EKD01182.1"/>
    </source>
</evidence>
<evidence type="ECO:0000256" key="1">
    <source>
        <dbReference type="ARBA" id="ARBA00006886"/>
    </source>
</evidence>
<comment type="caution">
    <text evidence="5">The sequence shown here is derived from an EMBL/GenBank/DDBJ whole genome shotgun (WGS) entry which is preliminary data.</text>
</comment>
<dbReference type="InParanoid" id="K1VP21"/>
<dbReference type="InterPro" id="IPR000073">
    <property type="entry name" value="AB_hydrolase_1"/>
</dbReference>
<dbReference type="NCBIfam" id="TIGR01392">
    <property type="entry name" value="homoserO_Ac_trn"/>
    <property type="match status" value="2"/>
</dbReference>
<feature type="compositionally biased region" description="Basic residues" evidence="3">
    <location>
        <begin position="452"/>
        <end position="462"/>
    </location>
</feature>
<sequence>MAHQTAITNTTPTPHPPNDPSGGNPFAALIQQDFAVIPSFTFESGETLHNVPVAYKTWGKLNAEANNCLVLCHALTGSADVEDWWGPLLGPDRAFDPTRYFIFCANVIGSPYGTISSVTTNPETGKPYGPEMPGSTVKDDVRLHYAVLKQLGVKSVAAVIGGSMGGMTCLEWPLNTPPGFVNAIVPLATSARHSAWCISWGEAQRQSIYSDPNYEDGYYYLKEDGAVDLFHQPTRGLAAARMAALLTYRSRDSFESRFGRKKGGGRKSKVPSGVEDWWGPLLGPDRAFDPTRYFIFCANVIGSPYGTISSVTTNPETGKPYGPEMPGSTVKDDVRLHYAVLKQLGVKSVAAVIGGSMGGMTCLEWPLNTPPGFVNAIVPLATSARHSAWCISWGEAQRQSIYSDPNYEDGYYYLKEDGAVDLFHQPTRGLAAARMAALLTYRSRDSFESRFGRKKGGGRKSKVPSGGVRVMGGSETTNPLEPSEAELVRSPAWVEHNDGHRPSKKGSPTPSSPSTSDDGKLPNGNGNGHPAPLTNLNLGVPNGKPKLGTGGTPHEVFNAQSYLRYQGDKFTGRFDANCYIHITRKLDTHDLSHPSRFGGTVSSTLPISTADDDVELEAALHYALSKLPPALVIGIESDGLFQPSEQRELAAHIPDAELVLIPSPDGHDGFLLEFQAINGWIDGWLRRKMPQFYGERVTPLDTYAADKDFGVKKESVFGEAEADVTRW</sequence>
<dbReference type="PANTHER" id="PTHR32268">
    <property type="entry name" value="HOMOSERINE O-ACETYLTRANSFERASE"/>
    <property type="match status" value="1"/>
</dbReference>
<evidence type="ECO:0000313" key="6">
    <source>
        <dbReference type="Proteomes" id="UP000006757"/>
    </source>
</evidence>
<name>K1VP21_TRIAC</name>